<protein>
    <submittedName>
        <fullName evidence="2">Uncharacterized protein</fullName>
    </submittedName>
</protein>
<feature type="compositionally biased region" description="Polar residues" evidence="1">
    <location>
        <begin position="72"/>
        <end position="93"/>
    </location>
</feature>
<reference evidence="2" key="1">
    <citation type="submission" date="2016-10" db="EMBL/GenBank/DDBJ databases">
        <title>Sequence of Gallionella enrichment culture.</title>
        <authorList>
            <person name="Poehlein A."/>
            <person name="Muehling M."/>
            <person name="Daniel R."/>
        </authorList>
    </citation>
    <scope>NUCLEOTIDE SEQUENCE</scope>
</reference>
<name>A0A1J5QKJ4_9ZZZZ</name>
<feature type="region of interest" description="Disordered" evidence="1">
    <location>
        <begin position="70"/>
        <end position="93"/>
    </location>
</feature>
<accession>A0A1J5QKJ4</accession>
<dbReference type="EMBL" id="MLJW01001842">
    <property type="protein sequence ID" value="OIQ76533.1"/>
    <property type="molecule type" value="Genomic_DNA"/>
</dbReference>
<comment type="caution">
    <text evidence="2">The sequence shown here is derived from an EMBL/GenBank/DDBJ whole genome shotgun (WGS) entry which is preliminary data.</text>
</comment>
<feature type="region of interest" description="Disordered" evidence="1">
    <location>
        <begin position="20"/>
        <end position="48"/>
    </location>
</feature>
<evidence type="ECO:0000313" key="2">
    <source>
        <dbReference type="EMBL" id="OIQ76533.1"/>
    </source>
</evidence>
<organism evidence="2">
    <name type="scientific">mine drainage metagenome</name>
    <dbReference type="NCBI Taxonomy" id="410659"/>
    <lineage>
        <taxon>unclassified sequences</taxon>
        <taxon>metagenomes</taxon>
        <taxon>ecological metagenomes</taxon>
    </lineage>
</organism>
<proteinExistence type="predicted"/>
<dbReference type="AlphaFoldDB" id="A0A1J5QKJ4"/>
<gene>
    <name evidence="2" type="ORF">GALL_417870</name>
</gene>
<sequence length="93" mass="9653">MKASIQPAAIEGKISGSVTARNARRGLQPRSIAASSRVESSAPRRDCTTTATKHMVSVVWAIVTVQKPRSALSATNNNSSDNPVMTSGITSGA</sequence>
<evidence type="ECO:0000256" key="1">
    <source>
        <dbReference type="SAM" id="MobiDB-lite"/>
    </source>
</evidence>